<evidence type="ECO:0000256" key="3">
    <source>
        <dbReference type="ARBA" id="ARBA00019010"/>
    </source>
</evidence>
<dbReference type="EMBL" id="MFJY01000037">
    <property type="protein sequence ID" value="OGG27750.1"/>
    <property type="molecule type" value="Genomic_DNA"/>
</dbReference>
<evidence type="ECO:0000256" key="9">
    <source>
        <dbReference type="ARBA" id="ARBA00022842"/>
    </source>
</evidence>
<dbReference type="Proteomes" id="UP000178305">
    <property type="component" value="Unassembled WGS sequence"/>
</dbReference>
<accession>A0A1F6AST5</accession>
<evidence type="ECO:0000256" key="4">
    <source>
        <dbReference type="ARBA" id="ARBA00022490"/>
    </source>
</evidence>
<keyword evidence="8" id="KW-0067">ATP-binding</keyword>
<dbReference type="SUPFAM" id="SSF52540">
    <property type="entry name" value="P-loop containing nucleoside triphosphate hydrolases"/>
    <property type="match status" value="1"/>
</dbReference>
<evidence type="ECO:0000256" key="10">
    <source>
        <dbReference type="ARBA" id="ARBA00032441"/>
    </source>
</evidence>
<keyword evidence="5" id="KW-0819">tRNA processing</keyword>
<keyword evidence="11" id="KW-0808">Transferase</keyword>
<dbReference type="PANTHER" id="PTHR33540:SF2">
    <property type="entry name" value="TRNA THREONYLCARBAMOYLADENOSINE BIOSYNTHESIS PROTEIN TSAE"/>
    <property type="match status" value="1"/>
</dbReference>
<evidence type="ECO:0000313" key="12">
    <source>
        <dbReference type="Proteomes" id="UP000178305"/>
    </source>
</evidence>
<evidence type="ECO:0000256" key="8">
    <source>
        <dbReference type="ARBA" id="ARBA00022840"/>
    </source>
</evidence>
<evidence type="ECO:0000256" key="2">
    <source>
        <dbReference type="ARBA" id="ARBA00007599"/>
    </source>
</evidence>
<dbReference type="GO" id="GO:0005524">
    <property type="term" value="F:ATP binding"/>
    <property type="evidence" value="ECO:0007669"/>
    <property type="project" value="UniProtKB-KW"/>
</dbReference>
<keyword evidence="6" id="KW-0479">Metal-binding</keyword>
<evidence type="ECO:0000256" key="1">
    <source>
        <dbReference type="ARBA" id="ARBA00004496"/>
    </source>
</evidence>
<dbReference type="PANTHER" id="PTHR33540">
    <property type="entry name" value="TRNA THREONYLCARBAMOYLADENOSINE BIOSYNTHESIS PROTEIN TSAE"/>
    <property type="match status" value="1"/>
</dbReference>
<keyword evidence="4" id="KW-0963">Cytoplasm</keyword>
<organism evidence="11 12">
    <name type="scientific">Candidatus Gottesmanbacteria bacterium RIFCSPLOWO2_01_FULL_48_11</name>
    <dbReference type="NCBI Taxonomy" id="1798395"/>
    <lineage>
        <taxon>Bacteria</taxon>
        <taxon>Candidatus Gottesmaniibacteriota</taxon>
    </lineage>
</organism>
<evidence type="ECO:0000313" key="11">
    <source>
        <dbReference type="EMBL" id="OGG27750.1"/>
    </source>
</evidence>
<evidence type="ECO:0000256" key="6">
    <source>
        <dbReference type="ARBA" id="ARBA00022723"/>
    </source>
</evidence>
<comment type="similarity">
    <text evidence="2">Belongs to the TsaE family.</text>
</comment>
<keyword evidence="7" id="KW-0547">Nucleotide-binding</keyword>
<evidence type="ECO:0000256" key="7">
    <source>
        <dbReference type="ARBA" id="ARBA00022741"/>
    </source>
</evidence>
<proteinExistence type="inferred from homology"/>
<dbReference type="AlphaFoldDB" id="A0A1F6AST5"/>
<name>A0A1F6AST5_9BACT</name>
<sequence>MSLELREGEKRKATVICLYGELGSGKTTFAQGFAKGLGIPSRLLSPTFIIVRRYEVPQTENFLYHLDLYRVSGGQDLAGLGVAEILADSGSYVLIEWAEKLTKNLPEKRIDIWFTVRENGKHHIKIRGISP</sequence>
<reference evidence="11 12" key="1">
    <citation type="journal article" date="2016" name="Nat. Commun.">
        <title>Thousands of microbial genomes shed light on interconnected biogeochemical processes in an aquifer system.</title>
        <authorList>
            <person name="Anantharaman K."/>
            <person name="Brown C.T."/>
            <person name="Hug L.A."/>
            <person name="Sharon I."/>
            <person name="Castelle C.J."/>
            <person name="Probst A.J."/>
            <person name="Thomas B.C."/>
            <person name="Singh A."/>
            <person name="Wilkins M.J."/>
            <person name="Karaoz U."/>
            <person name="Brodie E.L."/>
            <person name="Williams K.H."/>
            <person name="Hubbard S.S."/>
            <person name="Banfield J.F."/>
        </authorList>
    </citation>
    <scope>NUCLEOTIDE SEQUENCE [LARGE SCALE GENOMIC DNA]</scope>
</reference>
<dbReference type="GO" id="GO:0046872">
    <property type="term" value="F:metal ion binding"/>
    <property type="evidence" value="ECO:0007669"/>
    <property type="project" value="UniProtKB-KW"/>
</dbReference>
<dbReference type="InterPro" id="IPR027417">
    <property type="entry name" value="P-loop_NTPase"/>
</dbReference>
<keyword evidence="9" id="KW-0460">Magnesium</keyword>
<dbReference type="Gene3D" id="3.40.50.300">
    <property type="entry name" value="P-loop containing nucleotide triphosphate hydrolases"/>
    <property type="match status" value="1"/>
</dbReference>
<dbReference type="NCBIfam" id="TIGR00150">
    <property type="entry name" value="T6A_YjeE"/>
    <property type="match status" value="1"/>
</dbReference>
<dbReference type="GO" id="GO:0016740">
    <property type="term" value="F:transferase activity"/>
    <property type="evidence" value="ECO:0007669"/>
    <property type="project" value="UniProtKB-KW"/>
</dbReference>
<dbReference type="Pfam" id="PF02367">
    <property type="entry name" value="TsaE"/>
    <property type="match status" value="1"/>
</dbReference>
<comment type="caution">
    <text evidence="11">The sequence shown here is derived from an EMBL/GenBank/DDBJ whole genome shotgun (WGS) entry which is preliminary data.</text>
</comment>
<protein>
    <recommendedName>
        <fullName evidence="3">tRNA threonylcarbamoyladenosine biosynthesis protein TsaE</fullName>
    </recommendedName>
    <alternativeName>
        <fullName evidence="10">t(6)A37 threonylcarbamoyladenosine biosynthesis protein TsaE</fullName>
    </alternativeName>
</protein>
<dbReference type="GO" id="GO:0005737">
    <property type="term" value="C:cytoplasm"/>
    <property type="evidence" value="ECO:0007669"/>
    <property type="project" value="UniProtKB-SubCell"/>
</dbReference>
<gene>
    <name evidence="11" type="ORF">A3A64_03275</name>
</gene>
<comment type="subcellular location">
    <subcellularLocation>
        <location evidence="1">Cytoplasm</location>
    </subcellularLocation>
</comment>
<dbReference type="GO" id="GO:0002949">
    <property type="term" value="P:tRNA threonylcarbamoyladenosine modification"/>
    <property type="evidence" value="ECO:0007669"/>
    <property type="project" value="InterPro"/>
</dbReference>
<evidence type="ECO:0000256" key="5">
    <source>
        <dbReference type="ARBA" id="ARBA00022694"/>
    </source>
</evidence>
<dbReference type="InterPro" id="IPR003442">
    <property type="entry name" value="T6A_TsaE"/>
</dbReference>